<evidence type="ECO:0000313" key="12">
    <source>
        <dbReference type="Proteomes" id="UP000616499"/>
    </source>
</evidence>
<dbReference type="PRINTS" id="PR00781">
    <property type="entry name" value="LIPOSIGPTASE"/>
</dbReference>
<dbReference type="EMBL" id="BMNW01000016">
    <property type="protein sequence ID" value="GGM29879.1"/>
    <property type="molecule type" value="Genomic_DNA"/>
</dbReference>
<evidence type="ECO:0000313" key="11">
    <source>
        <dbReference type="EMBL" id="GGM29879.1"/>
    </source>
</evidence>
<dbReference type="Pfam" id="PF01252">
    <property type="entry name" value="Peptidase_A8"/>
    <property type="match status" value="1"/>
</dbReference>
<gene>
    <name evidence="9 11" type="primary">lspA</name>
    <name evidence="11" type="ORF">GCM10009425_45560</name>
</gene>
<keyword evidence="2 9" id="KW-1003">Cell membrane</keyword>
<keyword evidence="11" id="KW-0449">Lipoprotein</keyword>
<comment type="catalytic activity">
    <reaction evidence="9">
        <text>Release of signal peptides from bacterial membrane prolipoproteins. Hydrolyzes -Xaa-Yaa-Zaa-|-(S,diacylglyceryl)Cys-, in which Xaa is hydrophobic (preferably Leu), and Yaa (Ala or Ser) and Zaa (Gly or Ala) have small, neutral side chains.</text>
        <dbReference type="EC" id="3.4.23.36"/>
    </reaction>
</comment>
<dbReference type="RefSeq" id="WP_188868443.1">
    <property type="nucleotide sequence ID" value="NZ_BMNW01000016.1"/>
</dbReference>
<dbReference type="HAMAP" id="MF_00161">
    <property type="entry name" value="LspA"/>
    <property type="match status" value="1"/>
</dbReference>
<evidence type="ECO:0000256" key="8">
    <source>
        <dbReference type="ARBA" id="ARBA00023136"/>
    </source>
</evidence>
<feature type="active site" evidence="9">
    <location>
        <position position="126"/>
    </location>
</feature>
<sequence length="169" mass="18621">MLQIRKNRIFAIFIGVMFVALDQWVKLLALETLQSQSFRFGGSFAWLDIVLSFNPGAFLSLGAGFNQDIKQLIFIFGVAVGVIFAISWALLRWTANPVKAIAVYFIALGGASNLLDRLLRNGHVVDYLVLNLSSLHTGVFNIADIAIMAGAGFLLFEELLKPRTQSSKV</sequence>
<keyword evidence="8 9" id="KW-0472">Membrane</keyword>
<dbReference type="InterPro" id="IPR001872">
    <property type="entry name" value="Peptidase_A8"/>
</dbReference>
<keyword evidence="3 9" id="KW-0645">Protease</keyword>
<comment type="subcellular location">
    <subcellularLocation>
        <location evidence="9">Cell membrane</location>
        <topology evidence="9">Multi-pass membrane protein</topology>
    </subcellularLocation>
</comment>
<evidence type="ECO:0000256" key="3">
    <source>
        <dbReference type="ARBA" id="ARBA00022670"/>
    </source>
</evidence>
<evidence type="ECO:0000256" key="4">
    <source>
        <dbReference type="ARBA" id="ARBA00022692"/>
    </source>
</evidence>
<evidence type="ECO:0000256" key="2">
    <source>
        <dbReference type="ARBA" id="ARBA00022475"/>
    </source>
</evidence>
<comment type="similarity">
    <text evidence="1 9 10">Belongs to the peptidase A8 family.</text>
</comment>
<protein>
    <recommendedName>
        <fullName evidence="9">Lipoprotein signal peptidase</fullName>
        <ecNumber evidence="9">3.4.23.36</ecNumber>
    </recommendedName>
    <alternativeName>
        <fullName evidence="9">Prolipoprotein signal peptidase</fullName>
    </alternativeName>
    <alternativeName>
        <fullName evidence="9">Signal peptidase II</fullName>
        <shortName evidence="9">SPase II</shortName>
    </alternativeName>
</protein>
<keyword evidence="4 9" id="KW-0812">Transmembrane</keyword>
<keyword evidence="5 9" id="KW-0064">Aspartyl protease</keyword>
<name>A0ABQ2H4B6_9PSED</name>
<reference evidence="12" key="1">
    <citation type="journal article" date="2019" name="Int. J. Syst. Evol. Microbiol.">
        <title>The Global Catalogue of Microorganisms (GCM) 10K type strain sequencing project: providing services to taxonomists for standard genome sequencing and annotation.</title>
        <authorList>
            <consortium name="The Broad Institute Genomics Platform"/>
            <consortium name="The Broad Institute Genome Sequencing Center for Infectious Disease"/>
            <person name="Wu L."/>
            <person name="Ma J."/>
        </authorList>
    </citation>
    <scope>NUCLEOTIDE SEQUENCE [LARGE SCALE GENOMIC DNA]</scope>
    <source>
        <strain evidence="12">JCM 13501</strain>
    </source>
</reference>
<dbReference type="Proteomes" id="UP000616499">
    <property type="component" value="Unassembled WGS sequence"/>
</dbReference>
<keyword evidence="7 9" id="KW-1133">Transmembrane helix</keyword>
<feature type="transmembrane region" description="Helical" evidence="9">
    <location>
        <begin position="45"/>
        <end position="65"/>
    </location>
</feature>
<keyword evidence="6 9" id="KW-0378">Hydrolase</keyword>
<evidence type="ECO:0000256" key="7">
    <source>
        <dbReference type="ARBA" id="ARBA00022989"/>
    </source>
</evidence>
<accession>A0ABQ2H4B6</accession>
<organism evidence="11 12">
    <name type="scientific">Pseudomonas asuensis</name>
    <dbReference type="NCBI Taxonomy" id="1825787"/>
    <lineage>
        <taxon>Bacteria</taxon>
        <taxon>Pseudomonadati</taxon>
        <taxon>Pseudomonadota</taxon>
        <taxon>Gammaproteobacteria</taxon>
        <taxon>Pseudomonadales</taxon>
        <taxon>Pseudomonadaceae</taxon>
        <taxon>Pseudomonas</taxon>
    </lineage>
</organism>
<feature type="active site" evidence="9">
    <location>
        <position position="144"/>
    </location>
</feature>
<feature type="transmembrane region" description="Helical" evidence="9">
    <location>
        <begin position="72"/>
        <end position="91"/>
    </location>
</feature>
<comment type="pathway">
    <text evidence="9">Protein modification; lipoprotein biosynthesis (signal peptide cleavage).</text>
</comment>
<evidence type="ECO:0000256" key="6">
    <source>
        <dbReference type="ARBA" id="ARBA00022801"/>
    </source>
</evidence>
<evidence type="ECO:0000256" key="1">
    <source>
        <dbReference type="ARBA" id="ARBA00006139"/>
    </source>
</evidence>
<evidence type="ECO:0000256" key="9">
    <source>
        <dbReference type="HAMAP-Rule" id="MF_00161"/>
    </source>
</evidence>
<proteinExistence type="inferred from homology"/>
<dbReference type="EC" id="3.4.23.36" evidence="9"/>
<keyword evidence="12" id="KW-1185">Reference proteome</keyword>
<comment type="caution">
    <text evidence="11">The sequence shown here is derived from an EMBL/GenBank/DDBJ whole genome shotgun (WGS) entry which is preliminary data.</text>
</comment>
<evidence type="ECO:0000256" key="10">
    <source>
        <dbReference type="RuleBase" id="RU004181"/>
    </source>
</evidence>
<evidence type="ECO:0000256" key="5">
    <source>
        <dbReference type="ARBA" id="ARBA00022750"/>
    </source>
</evidence>
<feature type="transmembrane region" description="Helical" evidence="9">
    <location>
        <begin position="7"/>
        <end position="25"/>
    </location>
</feature>
<dbReference type="PANTHER" id="PTHR33695:SF1">
    <property type="entry name" value="LIPOPROTEIN SIGNAL PEPTIDASE"/>
    <property type="match status" value="1"/>
</dbReference>
<comment type="function">
    <text evidence="9">This protein specifically catalyzes the removal of signal peptides from prolipoproteins.</text>
</comment>
<feature type="transmembrane region" description="Helical" evidence="9">
    <location>
        <begin position="127"/>
        <end position="156"/>
    </location>
</feature>
<dbReference type="PANTHER" id="PTHR33695">
    <property type="entry name" value="LIPOPROTEIN SIGNAL PEPTIDASE"/>
    <property type="match status" value="1"/>
</dbReference>